<reference evidence="2 3" key="1">
    <citation type="journal article" date="2018" name="Nat. Ecol. Evol.">
        <title>Pezizomycetes genomes reveal the molecular basis of ectomycorrhizal truffle lifestyle.</title>
        <authorList>
            <person name="Murat C."/>
            <person name="Payen T."/>
            <person name="Noel B."/>
            <person name="Kuo A."/>
            <person name="Morin E."/>
            <person name="Chen J."/>
            <person name="Kohler A."/>
            <person name="Krizsan K."/>
            <person name="Balestrini R."/>
            <person name="Da Silva C."/>
            <person name="Montanini B."/>
            <person name="Hainaut M."/>
            <person name="Levati E."/>
            <person name="Barry K.W."/>
            <person name="Belfiori B."/>
            <person name="Cichocki N."/>
            <person name="Clum A."/>
            <person name="Dockter R.B."/>
            <person name="Fauchery L."/>
            <person name="Guy J."/>
            <person name="Iotti M."/>
            <person name="Le Tacon F."/>
            <person name="Lindquist E.A."/>
            <person name="Lipzen A."/>
            <person name="Malagnac F."/>
            <person name="Mello A."/>
            <person name="Molinier V."/>
            <person name="Miyauchi S."/>
            <person name="Poulain J."/>
            <person name="Riccioni C."/>
            <person name="Rubini A."/>
            <person name="Sitrit Y."/>
            <person name="Splivallo R."/>
            <person name="Traeger S."/>
            <person name="Wang M."/>
            <person name="Zifcakova L."/>
            <person name="Wipf D."/>
            <person name="Zambonelli A."/>
            <person name="Paolocci F."/>
            <person name="Nowrousian M."/>
            <person name="Ottonello S."/>
            <person name="Baldrian P."/>
            <person name="Spatafora J.W."/>
            <person name="Henrissat B."/>
            <person name="Nagy L.G."/>
            <person name="Aury J.M."/>
            <person name="Wincker P."/>
            <person name="Grigoriev I.V."/>
            <person name="Bonfante P."/>
            <person name="Martin F.M."/>
        </authorList>
    </citation>
    <scope>NUCLEOTIDE SEQUENCE [LARGE SCALE GENOMIC DNA]</scope>
    <source>
        <strain evidence="2 3">RN42</strain>
    </source>
</reference>
<gene>
    <name evidence="2" type="ORF">BJ508DRAFT_314094</name>
</gene>
<protein>
    <submittedName>
        <fullName evidence="2">Uncharacterized protein</fullName>
    </submittedName>
</protein>
<name>A0A3N4HML7_ASCIM</name>
<keyword evidence="3" id="KW-1185">Reference proteome</keyword>
<proteinExistence type="predicted"/>
<evidence type="ECO:0000313" key="2">
    <source>
        <dbReference type="EMBL" id="RPA73100.1"/>
    </source>
</evidence>
<accession>A0A3N4HML7</accession>
<feature type="region of interest" description="Disordered" evidence="1">
    <location>
        <begin position="238"/>
        <end position="268"/>
    </location>
</feature>
<evidence type="ECO:0000256" key="1">
    <source>
        <dbReference type="SAM" id="MobiDB-lite"/>
    </source>
</evidence>
<dbReference type="AlphaFoldDB" id="A0A3N4HML7"/>
<dbReference type="Proteomes" id="UP000275078">
    <property type="component" value="Unassembled WGS sequence"/>
</dbReference>
<sequence>MSDSRISRWNLKTELIYLGSRPTSTHKQGHIVCPNSVQIKLTHIEVSAELLYKNEEGGNFYQFDATFEKSPKPTAGSTTGENGGIYFFPQDKIDNLIQANDQSHAHEQKNIGWLIFPIHFIRKVKLKPDGTRNKSLSRLKALEVEKYWRIDFEVSVWFSYTTNKSSERRLNDLCWRGLPIVSQGNSTGDLVQGCKFMKALKAALPGSSGHRDLKTVGKDVKGYAVYFFKRRKIQRRDKKDARGDSSDEYASEDDWSRNQGGKRNFKFPGGTSTACADIIGLGESAAPDRNGKETPADAIARVFGLSRVAVDTAMDQGIWLALSDQRVCNFVSSRPSAKDYHIQDAGNGDSAMYSIRFVYDQNSPSVSHPRRSPFNQFYSYRIQHLSSDMKAAPMKSKIDALHAHGGNTERPTTGSDILSKFDASDLNRTTFVITLESQQAGPKKLGGFRKYTRKVNMFKRSTASFKQRLV</sequence>
<evidence type="ECO:0000313" key="3">
    <source>
        <dbReference type="Proteomes" id="UP000275078"/>
    </source>
</evidence>
<dbReference type="EMBL" id="ML119833">
    <property type="protein sequence ID" value="RPA73100.1"/>
    <property type="molecule type" value="Genomic_DNA"/>
</dbReference>
<organism evidence="2 3">
    <name type="scientific">Ascobolus immersus RN42</name>
    <dbReference type="NCBI Taxonomy" id="1160509"/>
    <lineage>
        <taxon>Eukaryota</taxon>
        <taxon>Fungi</taxon>
        <taxon>Dikarya</taxon>
        <taxon>Ascomycota</taxon>
        <taxon>Pezizomycotina</taxon>
        <taxon>Pezizomycetes</taxon>
        <taxon>Pezizales</taxon>
        <taxon>Ascobolaceae</taxon>
        <taxon>Ascobolus</taxon>
    </lineage>
</organism>